<dbReference type="EMBL" id="BK059131">
    <property type="protein sequence ID" value="DAE32988.1"/>
    <property type="molecule type" value="Genomic_DNA"/>
</dbReference>
<sequence length="126" mass="14338">MRIDVKTLCIGSHEGYKGKRVRVSLVRDDGCICEYKDNGQDVIVGLGIERQPIPITPELLAELGFEYTSHDFGMWWQKKIGNRLCEIDESNDKWIIVYKGCDCAIRYLHEAEALLALHGVELIKEG</sequence>
<protein>
    <submittedName>
        <fullName evidence="1">Uncharacterized protein</fullName>
    </submittedName>
</protein>
<proteinExistence type="predicted"/>
<organism evidence="1">
    <name type="scientific">virus sp. ctoYX9</name>
    <dbReference type="NCBI Taxonomy" id="2825822"/>
    <lineage>
        <taxon>Viruses</taxon>
    </lineage>
</organism>
<evidence type="ECO:0000313" key="1">
    <source>
        <dbReference type="EMBL" id="DAE32988.1"/>
    </source>
</evidence>
<accession>A0A8S5RPP5</accession>
<reference evidence="1" key="1">
    <citation type="journal article" date="2021" name="Proc. Natl. Acad. Sci. U.S.A.">
        <title>A Catalog of Tens of Thousands of Viruses from Human Metagenomes Reveals Hidden Associations with Chronic Diseases.</title>
        <authorList>
            <person name="Tisza M.J."/>
            <person name="Buck C.B."/>
        </authorList>
    </citation>
    <scope>NUCLEOTIDE SEQUENCE</scope>
    <source>
        <strain evidence="1">CtoYX9</strain>
    </source>
</reference>
<name>A0A8S5RPP5_9VIRU</name>